<evidence type="ECO:0000313" key="2">
    <source>
        <dbReference type="EMBL" id="ADE77198.1"/>
    </source>
</evidence>
<feature type="compositionally biased region" description="Low complexity" evidence="1">
    <location>
        <begin position="138"/>
        <end position="158"/>
    </location>
</feature>
<feature type="compositionally biased region" description="Polar residues" evidence="1">
    <location>
        <begin position="75"/>
        <end position="90"/>
    </location>
</feature>
<accession>D5ACC9</accession>
<feature type="region of interest" description="Disordered" evidence="1">
    <location>
        <begin position="63"/>
        <end position="90"/>
    </location>
</feature>
<name>D5ACC9_PICSI</name>
<proteinExistence type="evidence at transcript level"/>
<reference evidence="2" key="1">
    <citation type="submission" date="2010-04" db="EMBL/GenBank/DDBJ databases">
        <authorList>
            <person name="Reid K.E."/>
            <person name="Liao N."/>
            <person name="Chan S."/>
            <person name="Docking R."/>
            <person name="Taylor G."/>
            <person name="Moore R."/>
            <person name="Mayo M."/>
            <person name="Munro S."/>
            <person name="King J."/>
            <person name="Yanchuk A."/>
            <person name="Holt R."/>
            <person name="Jones S."/>
            <person name="Marra M."/>
            <person name="Ritland C.E."/>
            <person name="Ritland K."/>
            <person name="Bohlmann J."/>
        </authorList>
    </citation>
    <scope>NUCLEOTIDE SEQUENCE</scope>
    <source>
        <tissue evidence="2">Bud</tissue>
    </source>
</reference>
<dbReference type="AlphaFoldDB" id="D5ACC9"/>
<feature type="region of interest" description="Disordered" evidence="1">
    <location>
        <begin position="127"/>
        <end position="158"/>
    </location>
</feature>
<organism evidence="2">
    <name type="scientific">Picea sitchensis</name>
    <name type="common">Sitka spruce</name>
    <name type="synonym">Pinus sitchensis</name>
    <dbReference type="NCBI Taxonomy" id="3332"/>
    <lineage>
        <taxon>Eukaryota</taxon>
        <taxon>Viridiplantae</taxon>
        <taxon>Streptophyta</taxon>
        <taxon>Embryophyta</taxon>
        <taxon>Tracheophyta</taxon>
        <taxon>Spermatophyta</taxon>
        <taxon>Pinopsida</taxon>
        <taxon>Pinidae</taxon>
        <taxon>Conifers I</taxon>
        <taxon>Pinales</taxon>
        <taxon>Pinaceae</taxon>
        <taxon>Picea</taxon>
    </lineage>
</organism>
<evidence type="ECO:0000256" key="1">
    <source>
        <dbReference type="SAM" id="MobiDB-lite"/>
    </source>
</evidence>
<dbReference type="EMBL" id="BT123903">
    <property type="protein sequence ID" value="ADE77198.1"/>
    <property type="molecule type" value="mRNA"/>
</dbReference>
<protein>
    <submittedName>
        <fullName evidence="2">Uncharacterized protein</fullName>
    </submittedName>
</protein>
<sequence length="158" mass="16958">MNNRNGIHGSSNEHNNNRLELIASEDKGKGLLESADGLCDVVLNAVGYENGVELLEPQNCKRRKSSKGLGFDQPGANSQRPPASSDNNPVQALADALVGFSEVYSRIEVAKMELFTKMNLELARLRKRRRKNGGSGSVSGFSSVSVSSSSASSDSEEE</sequence>